<dbReference type="Pfam" id="PF09917">
    <property type="entry name" value="DUF2147"/>
    <property type="match status" value="1"/>
</dbReference>
<dbReference type="Proteomes" id="UP000035100">
    <property type="component" value="Unassembled WGS sequence"/>
</dbReference>
<dbReference type="EMBL" id="AONG01000010">
    <property type="protein sequence ID" value="KIQ69037.1"/>
    <property type="molecule type" value="Genomic_DNA"/>
</dbReference>
<accession>A0A0D0Q9J1</accession>
<dbReference type="AlphaFoldDB" id="A0A0D0Q9J1"/>
<proteinExistence type="predicted"/>
<dbReference type="STRING" id="1123501.Wenmar_02105"/>
<evidence type="ECO:0000259" key="2">
    <source>
        <dbReference type="Pfam" id="PF09917"/>
    </source>
</evidence>
<dbReference type="InterPro" id="IPR019223">
    <property type="entry name" value="DUF2147"/>
</dbReference>
<keyword evidence="4" id="KW-1185">Reference proteome</keyword>
<feature type="signal peptide" evidence="1">
    <location>
        <begin position="1"/>
        <end position="21"/>
    </location>
</feature>
<feature type="chain" id="PRO_5002235941" description="DUF2147 domain-containing protein" evidence="1">
    <location>
        <begin position="22"/>
        <end position="131"/>
    </location>
</feature>
<protein>
    <recommendedName>
        <fullName evidence="2">DUF2147 domain-containing protein</fullName>
    </recommendedName>
</protein>
<evidence type="ECO:0000256" key="1">
    <source>
        <dbReference type="SAM" id="SignalP"/>
    </source>
</evidence>
<organism evidence="3 4">
    <name type="scientific">Wenxinia marina DSM 24838</name>
    <dbReference type="NCBI Taxonomy" id="1123501"/>
    <lineage>
        <taxon>Bacteria</taxon>
        <taxon>Pseudomonadati</taxon>
        <taxon>Pseudomonadota</taxon>
        <taxon>Alphaproteobacteria</taxon>
        <taxon>Rhodobacterales</taxon>
        <taxon>Roseobacteraceae</taxon>
        <taxon>Wenxinia</taxon>
    </lineage>
</organism>
<evidence type="ECO:0000313" key="3">
    <source>
        <dbReference type="EMBL" id="KIQ69037.1"/>
    </source>
</evidence>
<sequence>MMIRTFAAALTVAVLALPALAQNEEVIGDWRTQPDDNGNYGIVRIAPCGQAYCGVLVASYDSAGNAIDSPNTGRNIVWDMRPYGDGHYDDGQIYAPDRDATYNSEMDLAGDQLTVKGCFLGICRGQTWTRN</sequence>
<feature type="domain" description="DUF2147" evidence="2">
    <location>
        <begin position="28"/>
        <end position="130"/>
    </location>
</feature>
<reference evidence="3 4" key="1">
    <citation type="submission" date="2013-01" db="EMBL/GenBank/DDBJ databases">
        <authorList>
            <person name="Fiebig A."/>
            <person name="Goeker M."/>
            <person name="Klenk H.-P.P."/>
        </authorList>
    </citation>
    <scope>NUCLEOTIDE SEQUENCE [LARGE SCALE GENOMIC DNA]</scope>
    <source>
        <strain evidence="3 4">DSM 24838</strain>
    </source>
</reference>
<dbReference type="PANTHER" id="PTHR36919">
    <property type="entry name" value="BLR1215 PROTEIN"/>
    <property type="match status" value="1"/>
</dbReference>
<dbReference type="eggNOG" id="COG4731">
    <property type="taxonomic scope" value="Bacteria"/>
</dbReference>
<comment type="caution">
    <text evidence="3">The sequence shown here is derived from an EMBL/GenBank/DDBJ whole genome shotgun (WGS) entry which is preliminary data.</text>
</comment>
<name>A0A0D0Q9J1_9RHOB</name>
<evidence type="ECO:0000313" key="4">
    <source>
        <dbReference type="Proteomes" id="UP000035100"/>
    </source>
</evidence>
<dbReference type="Gene3D" id="2.40.128.520">
    <property type="match status" value="1"/>
</dbReference>
<dbReference type="PANTHER" id="PTHR36919:SF3">
    <property type="entry name" value="BLL5882 PROTEIN"/>
    <property type="match status" value="1"/>
</dbReference>
<keyword evidence="1" id="KW-0732">Signal</keyword>
<gene>
    <name evidence="3" type="ORF">Wenmar_02105</name>
</gene>